<name>A0A1L5PKT9_PSEPU</name>
<dbReference type="EMBL" id="CP018743">
    <property type="protein sequence ID" value="APO80763.1"/>
    <property type="molecule type" value="Genomic_DNA"/>
</dbReference>
<gene>
    <name evidence="1" type="ORF">BL240_04395</name>
</gene>
<evidence type="ECO:0000313" key="2">
    <source>
        <dbReference type="Proteomes" id="UP000185146"/>
    </source>
</evidence>
<dbReference type="AlphaFoldDB" id="A0A1L5PKT9"/>
<dbReference type="Proteomes" id="UP000185146">
    <property type="component" value="Chromosome"/>
</dbReference>
<reference evidence="1 2" key="1">
    <citation type="submission" date="2016-12" db="EMBL/GenBank/DDBJ databases">
        <title>Draft Genome Sequence of Mercury Resistant Pseudomonas DRA525.</title>
        <authorList>
            <person name="Drace K.M."/>
        </authorList>
    </citation>
    <scope>NUCLEOTIDE SEQUENCE [LARGE SCALE GENOMIC DNA]</scope>
    <source>
        <strain evidence="1 2">DRA525</strain>
    </source>
</reference>
<protein>
    <submittedName>
        <fullName evidence="1">Uncharacterized protein</fullName>
    </submittedName>
</protein>
<evidence type="ECO:0000313" key="1">
    <source>
        <dbReference type="EMBL" id="APO80763.1"/>
    </source>
</evidence>
<organism evidence="1 2">
    <name type="scientific">Pseudomonas putida</name>
    <name type="common">Arthrobacter siderocapsulatus</name>
    <dbReference type="NCBI Taxonomy" id="303"/>
    <lineage>
        <taxon>Bacteria</taxon>
        <taxon>Pseudomonadati</taxon>
        <taxon>Pseudomonadota</taxon>
        <taxon>Gammaproteobacteria</taxon>
        <taxon>Pseudomonadales</taxon>
        <taxon>Pseudomonadaceae</taxon>
        <taxon>Pseudomonas</taxon>
    </lineage>
</organism>
<dbReference type="RefSeq" id="WP_075044117.1">
    <property type="nucleotide sequence ID" value="NZ_CP018743.1"/>
</dbReference>
<proteinExistence type="predicted"/>
<accession>A0A1L5PKT9</accession>
<sequence length="934" mass="102507">MANDTAQGSSANIEVDSTLGWGAIFGVSKAALDLQLQERFLERYRLQSFEPAFNDTFAIHNGGRQWAEFSGLVMGPPELDFSRTNQLDDWVNARLELITGDFTVVTRLPGDPPLIESSSNIVKGMGLYLQARVQVSTAIDRDNGYLTVNIDWSSAEQFSCNLGRTEYAQLVIANALGNWLKTMPVSELLGWDLRGYGAFDPHHVKVLTQPAPWTAEPDAEGDGAVLLLMQLGSDVKEGTLPLPNAPLPYWLTRDAGPQVAILGADYIDKCGYPATVVAQALSLRNQRQLAWKARGRNGVTLGSLEDTAATRRVEPALVTLTAGSTQAFTLKGVTKADWSATNTYLTSASGSMTLEGGYTSRASTEFVKQTQLVLVNGQKTEEESSGTALVVETREAIQIYPRLAVWELGQPAIEMRASGGNGKTLKWKVVGEVWGEFSASEGAENSFTPHTSDTFLPVVRLQQFEVTDGEVTGSACVVMIVWPAARVVTPHYVRREHTAGPIDFKVSWGAKPGVSLDGYKWEVFGDGDIDENSGHYTPPAASTRSCSVVMASQDDTLTGYAIIEHGTRTAKSVQPPSWVDLNKFYVTATGAGRGYANGLQQIEVLVTIETKAAEGYPDVKVSPEDLNTLRFYAKGGSELPVIEGDVGFPPPEDSSQPGTWKVNLLHNPRYSMLTGSGAVPVAEPHNEQATVYKRYYLQTTSVLAQEFYAVFTRVEDSSPFNSQVESGMNGVVKLQGVDRPAYSVEAYTVGVTRVDQDPNGETFDGDTFSYMDWTKDSYRLNLQRQGVRIPFVSVVLDPDDNKSAVRWESEQFSEGGVSYTGFALGGSKSYEKFTLSGRLQRLNAQRRVQLKDDVVDNQGPARGEFMVGLVRLSNFLYRHPDDSPELYEIPEGLDLPFKFMLVDNEGNRHYLQFSYEVGAHRRNKLLLQLQPGVK</sequence>